<dbReference type="PANTHER" id="PTHR15263">
    <property type="entry name" value="I-KAPPA-B-LIKE PROTEIN IKBL"/>
    <property type="match status" value="1"/>
</dbReference>
<feature type="coiled-coil region" evidence="6">
    <location>
        <begin position="148"/>
        <end position="176"/>
    </location>
</feature>
<protein>
    <submittedName>
        <fullName evidence="8">Uncharacterized protein</fullName>
    </submittedName>
</protein>
<accession>A0A0D2LM41</accession>
<evidence type="ECO:0000256" key="4">
    <source>
        <dbReference type="ARBA" id="ARBA00023043"/>
    </source>
</evidence>
<evidence type="ECO:0000256" key="1">
    <source>
        <dbReference type="ARBA" id="ARBA00004123"/>
    </source>
</evidence>
<proteinExistence type="predicted"/>
<dbReference type="PANTHER" id="PTHR15263:SF1">
    <property type="entry name" value="NF-KAPPA-B INHIBITOR-LIKE PROTEIN 1"/>
    <property type="match status" value="1"/>
</dbReference>
<keyword evidence="9" id="KW-1185">Reference proteome</keyword>
<dbReference type="GO" id="GO:0005634">
    <property type="term" value="C:nucleus"/>
    <property type="evidence" value="ECO:0007669"/>
    <property type="project" value="UniProtKB-SubCell"/>
</dbReference>
<feature type="region of interest" description="Disordered" evidence="7">
    <location>
        <begin position="1"/>
        <end position="37"/>
    </location>
</feature>
<keyword evidence="2" id="KW-0597">Phosphoprotein</keyword>
<dbReference type="AlphaFoldDB" id="A0A0D2LM41"/>
<reference evidence="9" key="1">
    <citation type="submission" date="2014-04" db="EMBL/GenBank/DDBJ databases">
        <title>Evolutionary Origins and Diversification of the Mycorrhizal Mutualists.</title>
        <authorList>
            <consortium name="DOE Joint Genome Institute"/>
            <consortium name="Mycorrhizal Genomics Consortium"/>
            <person name="Kohler A."/>
            <person name="Kuo A."/>
            <person name="Nagy L.G."/>
            <person name="Floudas D."/>
            <person name="Copeland A."/>
            <person name="Barry K.W."/>
            <person name="Cichocki N."/>
            <person name="Veneault-Fourrey C."/>
            <person name="LaButti K."/>
            <person name="Lindquist E.A."/>
            <person name="Lipzen A."/>
            <person name="Lundell T."/>
            <person name="Morin E."/>
            <person name="Murat C."/>
            <person name="Riley R."/>
            <person name="Ohm R."/>
            <person name="Sun H."/>
            <person name="Tunlid A."/>
            <person name="Henrissat B."/>
            <person name="Grigoriev I.V."/>
            <person name="Hibbett D.S."/>
            <person name="Martin F."/>
        </authorList>
    </citation>
    <scope>NUCLEOTIDE SEQUENCE [LARGE SCALE GENOMIC DNA]</scope>
    <source>
        <strain evidence="9">FD-334 SS-4</strain>
    </source>
</reference>
<name>A0A0D2LM41_HYPSF</name>
<keyword evidence="6" id="KW-0175">Coiled coil</keyword>
<dbReference type="Proteomes" id="UP000054270">
    <property type="component" value="Unassembled WGS sequence"/>
</dbReference>
<dbReference type="OrthoDB" id="412109at2759"/>
<dbReference type="GO" id="GO:0043124">
    <property type="term" value="P:negative regulation of canonical NF-kappaB signal transduction"/>
    <property type="evidence" value="ECO:0007669"/>
    <property type="project" value="InterPro"/>
</dbReference>
<evidence type="ECO:0000256" key="6">
    <source>
        <dbReference type="SAM" id="Coils"/>
    </source>
</evidence>
<keyword evidence="3" id="KW-0677">Repeat</keyword>
<dbReference type="EMBL" id="KN817520">
    <property type="protein sequence ID" value="KJA29047.1"/>
    <property type="molecule type" value="Genomic_DNA"/>
</dbReference>
<sequence>MTDFHRSSSTRPTRHVSALPPRYTHTRSHSRAEEATASIPWEHMTNAYAWVASQEELMKGKKRGFKTEDWVREQQDLLLHPKGVYPTTRPRANKIRRQEWEDLLYGYGIEADKWMKQEARARRIAEERERTKFRIQEEVRKMELHFQLKREEQMREREEARRKASEERRAKEARDRAKLDKLILDAWVNYESSWITFALSSEPVEFKKTPWPLIIPPRNTGDLTRDAIVAFLFSPLHSQTMSRKDRIRSAQLRWHPDRFRRFNARIRDEDRAAVEEGVGIVARCLNELMEREKRK</sequence>
<keyword evidence="4" id="KW-0040">ANK repeat</keyword>
<evidence type="ECO:0000256" key="7">
    <source>
        <dbReference type="SAM" id="MobiDB-lite"/>
    </source>
</evidence>
<evidence type="ECO:0000313" key="9">
    <source>
        <dbReference type="Proteomes" id="UP000054270"/>
    </source>
</evidence>
<dbReference type="OMA" id="ETRSHIW"/>
<keyword evidence="5" id="KW-0539">Nucleus</keyword>
<dbReference type="STRING" id="945553.A0A0D2LM41"/>
<gene>
    <name evidence="8" type="ORF">HYPSUDRAFT_33563</name>
</gene>
<evidence type="ECO:0000256" key="3">
    <source>
        <dbReference type="ARBA" id="ARBA00022737"/>
    </source>
</evidence>
<dbReference type="InterPro" id="IPR038753">
    <property type="entry name" value="NFKBIL1"/>
</dbReference>
<evidence type="ECO:0000313" key="8">
    <source>
        <dbReference type="EMBL" id="KJA29047.1"/>
    </source>
</evidence>
<evidence type="ECO:0000256" key="2">
    <source>
        <dbReference type="ARBA" id="ARBA00022553"/>
    </source>
</evidence>
<organism evidence="8 9">
    <name type="scientific">Hypholoma sublateritium (strain FD-334 SS-4)</name>
    <dbReference type="NCBI Taxonomy" id="945553"/>
    <lineage>
        <taxon>Eukaryota</taxon>
        <taxon>Fungi</taxon>
        <taxon>Dikarya</taxon>
        <taxon>Basidiomycota</taxon>
        <taxon>Agaricomycotina</taxon>
        <taxon>Agaricomycetes</taxon>
        <taxon>Agaricomycetidae</taxon>
        <taxon>Agaricales</taxon>
        <taxon>Agaricineae</taxon>
        <taxon>Strophariaceae</taxon>
        <taxon>Hypholoma</taxon>
    </lineage>
</organism>
<evidence type="ECO:0000256" key="5">
    <source>
        <dbReference type="ARBA" id="ARBA00023242"/>
    </source>
</evidence>
<comment type="subcellular location">
    <subcellularLocation>
        <location evidence="1">Nucleus</location>
    </subcellularLocation>
</comment>